<dbReference type="PROSITE" id="PS50089">
    <property type="entry name" value="ZF_RING_2"/>
    <property type="match status" value="1"/>
</dbReference>
<dbReference type="GO" id="GO:0003712">
    <property type="term" value="F:transcription coregulator activity"/>
    <property type="evidence" value="ECO:0007669"/>
    <property type="project" value="TreeGrafter"/>
</dbReference>
<dbReference type="GO" id="GO:0008270">
    <property type="term" value="F:zinc ion binding"/>
    <property type="evidence" value="ECO:0007669"/>
    <property type="project" value="UniProtKB-KW"/>
</dbReference>
<gene>
    <name evidence="9" type="ORF">DKX38_007467</name>
</gene>
<dbReference type="SMART" id="SM00558">
    <property type="entry name" value="JmjC"/>
    <property type="match status" value="1"/>
</dbReference>
<feature type="compositionally biased region" description="Basic and acidic residues" evidence="6">
    <location>
        <begin position="32"/>
        <end position="88"/>
    </location>
</feature>
<dbReference type="Pfam" id="PF02373">
    <property type="entry name" value="JmjC"/>
    <property type="match status" value="1"/>
</dbReference>
<feature type="compositionally biased region" description="Acidic residues" evidence="6">
    <location>
        <begin position="322"/>
        <end position="334"/>
    </location>
</feature>
<protein>
    <recommendedName>
        <fullName evidence="11">JmjC domain-containing protein</fullName>
    </recommendedName>
</protein>
<keyword evidence="10" id="KW-1185">Reference proteome</keyword>
<keyword evidence="5" id="KW-0863">Zinc-finger</keyword>
<feature type="compositionally biased region" description="Basic and acidic residues" evidence="6">
    <location>
        <begin position="166"/>
        <end position="176"/>
    </location>
</feature>
<keyword evidence="4" id="KW-0539">Nucleus</keyword>
<evidence type="ECO:0000256" key="2">
    <source>
        <dbReference type="ARBA" id="ARBA00006801"/>
    </source>
</evidence>
<feature type="compositionally biased region" description="Basic residues" evidence="6">
    <location>
        <begin position="89"/>
        <end position="98"/>
    </location>
</feature>
<dbReference type="GO" id="GO:0000785">
    <property type="term" value="C:chromatin"/>
    <property type="evidence" value="ECO:0007669"/>
    <property type="project" value="TreeGrafter"/>
</dbReference>
<feature type="compositionally biased region" description="Basic and acidic residues" evidence="6">
    <location>
        <begin position="273"/>
        <end position="290"/>
    </location>
</feature>
<evidence type="ECO:0000256" key="1">
    <source>
        <dbReference type="ARBA" id="ARBA00004123"/>
    </source>
</evidence>
<dbReference type="GO" id="GO:0031490">
    <property type="term" value="F:chromatin DNA binding"/>
    <property type="evidence" value="ECO:0007669"/>
    <property type="project" value="TreeGrafter"/>
</dbReference>
<accession>A0A5N5MNR9</accession>
<keyword evidence="5" id="KW-0862">Zinc</keyword>
<evidence type="ECO:0000259" key="7">
    <source>
        <dbReference type="PROSITE" id="PS50089"/>
    </source>
</evidence>
<dbReference type="GO" id="GO:0000118">
    <property type="term" value="C:histone deacetylase complex"/>
    <property type="evidence" value="ECO:0007669"/>
    <property type="project" value="TreeGrafter"/>
</dbReference>
<feature type="compositionally biased region" description="Acidic residues" evidence="6">
    <location>
        <begin position="291"/>
        <end position="306"/>
    </location>
</feature>
<feature type="compositionally biased region" description="Basic and acidic residues" evidence="6">
    <location>
        <begin position="202"/>
        <end position="226"/>
    </location>
</feature>
<feature type="compositionally biased region" description="Basic and acidic residues" evidence="6">
    <location>
        <begin position="307"/>
        <end position="321"/>
    </location>
</feature>
<feature type="compositionally biased region" description="Basic residues" evidence="6">
    <location>
        <begin position="250"/>
        <end position="261"/>
    </location>
</feature>
<evidence type="ECO:0000313" key="10">
    <source>
        <dbReference type="Proteomes" id="UP000326939"/>
    </source>
</evidence>
<dbReference type="Gene3D" id="2.60.120.650">
    <property type="entry name" value="Cupin"/>
    <property type="match status" value="2"/>
</dbReference>
<evidence type="ECO:0000256" key="6">
    <source>
        <dbReference type="SAM" id="MobiDB-lite"/>
    </source>
</evidence>
<dbReference type="SUPFAM" id="SSF51197">
    <property type="entry name" value="Clavaminate synthase-like"/>
    <property type="match status" value="1"/>
</dbReference>
<sequence>MTRVGMMEEPAENGGSEEEVKGSRGLVESSEIEGKVEEACHFDMAKDVSKKGNRECKVKESESRVSDSEREGNGVEKGRESELKENANKSKKKRKGKKKDSDHEELGGVLREVNRKTKVKESESKLSEEDREGNGVEEGERDLKENAKDGRKKRKGKKKEIDNEEEKVKEGTDEKGVSSVVKDKKRVKFAVKEVASVEEGESGDKSEAGFVKKEERDAAWKEKQEAGTEEEEEIAVDHGKNSKLNGKRGEKGKRKRVKGGKFRNQEVDDDEGKEIGEPGVEGKEKVKFVENEGENGEGGGDEESEELITKNNEKGEKKGDELGNEGEESVEEETVLGVEENGGPLKKRPRKNDKKVNYAEIDNALDELVFRKKHKKSRKDGVSENRKKKALLENDGLEREGKSENGDVNNEKKGTELGNEVESEEREETVIGVEENGGTLKKRLRKEVNYAEIDDALDEVVFGRKHRKSRKKVGVSESRQKKGVSECDGLESEKKRGKGDVNSGKQRVSLKGKKKREVQEKIKGEEHKEESGEGKGEGVICTGTGYGPGSQKGQVGQSSKSCRTSQFTKEVCLMCHQCQRSDNGRVIRCLKCKRKRYCIPCLTKWYPKMTEDDIASACPVCLGNCNCKSCLRLDAPVKDLKNLNLEVSEEEEVKHSKFLLRALLPFLKQLDAEQMMEREIEARIRGVPAADLQIENARCPADERMFCDNCRTSISDYHRSCSNCSSDLCLVCCREIRAGCLQGGGPDVVMEYIDRGFTYMHGEHEEIKDELLAGSPKKTVSEDFTRPKSGWKANEDGSIQCSCGSGNLQLKCLLPNMEVNFSVSVTELVKKVEDVLKNYETDAVNAPVEPCVCFSSNGDRDICNANESLKAACREDSDDNYLFNPKAKEITEDDLKHFQFHWKRAEPVIVSNVLETASGLSWEPMVMWRAFRQIKHEKHGKLLDVKAIECLGCCEVSIFTFSFLCSCSAWKTKSCHLLLLDFDAVSDNHGRSARITLYYSISCPILSLSPSSTTVDLPLHDDLFVEINVHKFFTGYTEGRFDDKKWPQILKLKDWPPYKTFGESLPRHDVEFTCCLPFKEYTDRRSGPLNLATRLPQNSLKPDMGPKTYIAYGFPKELGRGDSVTKLHCDMSDAVNVLTHTAEVSYSDGQLAEIQNLKLVHAKQDQRELFGYDQNVDRVDINKNGGVSGKSSENEEVIQGKTYESGPLNCANELEWPDALDGGAAWDIFRREDVPKLQEYLDKHFKEFRHIHCCPLQKVVHSIHDQTFYLTLEHKRKLKEEYGIEPWTFVQKLGDAVFIPAGCPHQVRNLKSCIKVAMDFVSPENAGECIRLTEEFRLLPPNHQAKEDKLEIKKMLLHAARCAVDFLTRDGNNRVFELFYTRAEKTEKVEKKKAGRKKR</sequence>
<feature type="domain" description="JmjC" evidence="8">
    <location>
        <begin position="1084"/>
        <end position="1337"/>
    </location>
</feature>
<comment type="caution">
    <text evidence="9">The sequence shown here is derived from an EMBL/GenBank/DDBJ whole genome shotgun (WGS) entry which is preliminary data.</text>
</comment>
<keyword evidence="3" id="KW-0479">Metal-binding</keyword>
<dbReference type="InterPro" id="IPR003347">
    <property type="entry name" value="JmjC_dom"/>
</dbReference>
<evidence type="ECO:0000256" key="3">
    <source>
        <dbReference type="ARBA" id="ARBA00022723"/>
    </source>
</evidence>
<proteinExistence type="inferred from homology"/>
<dbReference type="GO" id="GO:0032454">
    <property type="term" value="F:histone H3K9 demethylase activity"/>
    <property type="evidence" value="ECO:0007669"/>
    <property type="project" value="InterPro"/>
</dbReference>
<dbReference type="InterPro" id="IPR045109">
    <property type="entry name" value="LSDs-like"/>
</dbReference>
<dbReference type="EMBL" id="VDCV01000005">
    <property type="protein sequence ID" value="KAB5556558.1"/>
    <property type="molecule type" value="Genomic_DNA"/>
</dbReference>
<evidence type="ECO:0000256" key="5">
    <source>
        <dbReference type="PROSITE-ProRule" id="PRU00175"/>
    </source>
</evidence>
<feature type="compositionally biased region" description="Basic residues" evidence="6">
    <location>
        <begin position="463"/>
        <end position="473"/>
    </location>
</feature>
<feature type="region of interest" description="Disordered" evidence="6">
    <location>
        <begin position="1"/>
        <end position="444"/>
    </location>
</feature>
<feature type="compositionally biased region" description="Basic and acidic residues" evidence="6">
    <location>
        <begin position="517"/>
        <end position="536"/>
    </location>
</feature>
<comment type="similarity">
    <text evidence="2">Belongs to the JARID1 histone demethylase family.</text>
</comment>
<feature type="region of interest" description="Disordered" evidence="6">
    <location>
        <begin position="463"/>
        <end position="536"/>
    </location>
</feature>
<evidence type="ECO:0008006" key="11">
    <source>
        <dbReference type="Google" id="ProtNLM"/>
    </source>
</evidence>
<dbReference type="Proteomes" id="UP000326939">
    <property type="component" value="Chromosome 5"/>
</dbReference>
<dbReference type="PANTHER" id="PTHR12549:SF11">
    <property type="entry name" value="LYSINE-SPECIFIC DEMETHYLASE JMJ25"/>
    <property type="match status" value="1"/>
</dbReference>
<dbReference type="PROSITE" id="PS51184">
    <property type="entry name" value="JMJC"/>
    <property type="match status" value="1"/>
</dbReference>
<evidence type="ECO:0000256" key="4">
    <source>
        <dbReference type="ARBA" id="ARBA00023242"/>
    </source>
</evidence>
<name>A0A5N5MNR9_9ROSI</name>
<feature type="domain" description="RING-type" evidence="7">
    <location>
        <begin position="572"/>
        <end position="621"/>
    </location>
</feature>
<organism evidence="9 10">
    <name type="scientific">Salix brachista</name>
    <dbReference type="NCBI Taxonomy" id="2182728"/>
    <lineage>
        <taxon>Eukaryota</taxon>
        <taxon>Viridiplantae</taxon>
        <taxon>Streptophyta</taxon>
        <taxon>Embryophyta</taxon>
        <taxon>Tracheophyta</taxon>
        <taxon>Spermatophyta</taxon>
        <taxon>Magnoliopsida</taxon>
        <taxon>eudicotyledons</taxon>
        <taxon>Gunneridae</taxon>
        <taxon>Pentapetalae</taxon>
        <taxon>rosids</taxon>
        <taxon>fabids</taxon>
        <taxon>Malpighiales</taxon>
        <taxon>Salicaceae</taxon>
        <taxon>Saliceae</taxon>
        <taxon>Salix</taxon>
    </lineage>
</organism>
<dbReference type="PANTHER" id="PTHR12549">
    <property type="entry name" value="JMJC DOMAIN-CONTAINING HISTONE DEMETHYLATION PROTEIN"/>
    <property type="match status" value="1"/>
</dbReference>
<feature type="compositionally biased region" description="Basic and acidic residues" evidence="6">
    <location>
        <begin position="379"/>
        <end position="415"/>
    </location>
</feature>
<evidence type="ECO:0000259" key="8">
    <source>
        <dbReference type="PROSITE" id="PS51184"/>
    </source>
</evidence>
<dbReference type="GO" id="GO:0006357">
    <property type="term" value="P:regulation of transcription by RNA polymerase II"/>
    <property type="evidence" value="ECO:0007669"/>
    <property type="project" value="TreeGrafter"/>
</dbReference>
<dbReference type="InterPro" id="IPR001841">
    <property type="entry name" value="Znf_RING"/>
</dbReference>
<reference evidence="10" key="1">
    <citation type="journal article" date="2019" name="Gigascience">
        <title>De novo genome assembly of the endangered Acer yangbiense, a plant species with extremely small populations endemic to Yunnan Province, China.</title>
        <authorList>
            <person name="Yang J."/>
            <person name="Wariss H.M."/>
            <person name="Tao L."/>
            <person name="Zhang R."/>
            <person name="Yun Q."/>
            <person name="Hollingsworth P."/>
            <person name="Dao Z."/>
            <person name="Luo G."/>
            <person name="Guo H."/>
            <person name="Ma Y."/>
            <person name="Sun W."/>
        </authorList>
    </citation>
    <scope>NUCLEOTIDE SEQUENCE [LARGE SCALE GENOMIC DNA]</scope>
    <source>
        <strain evidence="10">cv. br00</strain>
    </source>
</reference>
<comment type="subcellular location">
    <subcellularLocation>
        <location evidence="1">Nucleus</location>
    </subcellularLocation>
</comment>
<feature type="compositionally biased region" description="Basic and acidic residues" evidence="6">
    <location>
        <begin position="99"/>
        <end position="134"/>
    </location>
</feature>
<evidence type="ECO:0000313" key="9">
    <source>
        <dbReference type="EMBL" id="KAB5556558.1"/>
    </source>
</evidence>